<name>A0A6C1U2K0_WOLPI</name>
<sequence length="67" mass="6917">MMEYVTEAISATVTVASRFIPIGVAAKAASGASVQVEDTQYGDESATAAPITYRAVSATSAVFVLWS</sequence>
<dbReference type="Proteomes" id="UP000218080">
    <property type="component" value="Unassembled WGS sequence"/>
</dbReference>
<evidence type="ECO:0000313" key="1">
    <source>
        <dbReference type="EMBL" id="TVS98686.1"/>
    </source>
</evidence>
<protein>
    <submittedName>
        <fullName evidence="1">Uncharacterized protein</fullName>
    </submittedName>
</protein>
<comment type="caution">
    <text evidence="1">The sequence shown here is derived from an EMBL/GenBank/DDBJ whole genome shotgun (WGS) entry which is preliminary data.</text>
</comment>
<organism evidence="1">
    <name type="scientific">Wolbachia pipientis</name>
    <dbReference type="NCBI Taxonomy" id="955"/>
    <lineage>
        <taxon>Bacteria</taxon>
        <taxon>Pseudomonadati</taxon>
        <taxon>Pseudomonadota</taxon>
        <taxon>Alphaproteobacteria</taxon>
        <taxon>Rickettsiales</taxon>
        <taxon>Anaplasmataceae</taxon>
        <taxon>Wolbachieae</taxon>
        <taxon>Wolbachia</taxon>
    </lineage>
</organism>
<gene>
    <name evidence="1" type="ORF">COM42_001100</name>
</gene>
<accession>A0A6C1U2K0</accession>
<dbReference type="AlphaFoldDB" id="A0A6C1U2K0"/>
<dbReference type="EMBL" id="NWVJ02000052">
    <property type="protein sequence ID" value="TVS98686.1"/>
    <property type="molecule type" value="Genomic_DNA"/>
</dbReference>
<proteinExistence type="predicted"/>
<reference evidence="1" key="1">
    <citation type="submission" date="2019-07" db="EMBL/GenBank/DDBJ databases">
        <title>Genome assemblies of Wolbachia strains wAlbA and wAlbB in wild caught Aedes albopictus specimens.</title>
        <authorList>
            <person name="Kulkarni A."/>
            <person name="Yu W."/>
            <person name="Xue R.-D."/>
            <person name="Ma Y."/>
            <person name="Xu J."/>
        </authorList>
    </citation>
    <scope>NUCLEOTIDE SEQUENCE</scope>
    <source>
        <strain evidence="1">HN2016</strain>
    </source>
</reference>